<dbReference type="EMBL" id="JAIWYP010000011">
    <property type="protein sequence ID" value="KAH3736341.1"/>
    <property type="molecule type" value="Genomic_DNA"/>
</dbReference>
<gene>
    <name evidence="1" type="ORF">DPMN_042904</name>
</gene>
<reference evidence="1" key="2">
    <citation type="submission" date="2020-11" db="EMBL/GenBank/DDBJ databases">
        <authorList>
            <person name="McCartney M.A."/>
            <person name="Auch B."/>
            <person name="Kono T."/>
            <person name="Mallez S."/>
            <person name="Becker A."/>
            <person name="Gohl D.M."/>
            <person name="Silverstein K.A.T."/>
            <person name="Koren S."/>
            <person name="Bechman K.B."/>
            <person name="Herman A."/>
            <person name="Abrahante J.E."/>
            <person name="Garbe J."/>
        </authorList>
    </citation>
    <scope>NUCLEOTIDE SEQUENCE</scope>
    <source>
        <strain evidence="1">Duluth1</strain>
        <tissue evidence="1">Whole animal</tissue>
    </source>
</reference>
<keyword evidence="2" id="KW-1185">Reference proteome</keyword>
<evidence type="ECO:0000313" key="1">
    <source>
        <dbReference type="EMBL" id="KAH3736341.1"/>
    </source>
</evidence>
<protein>
    <submittedName>
        <fullName evidence="1">Uncharacterized protein</fullName>
    </submittedName>
</protein>
<comment type="caution">
    <text evidence="1">The sequence shown here is derived from an EMBL/GenBank/DDBJ whole genome shotgun (WGS) entry which is preliminary data.</text>
</comment>
<reference evidence="1" key="1">
    <citation type="journal article" date="2019" name="bioRxiv">
        <title>The Genome of the Zebra Mussel, Dreissena polymorpha: A Resource for Invasive Species Research.</title>
        <authorList>
            <person name="McCartney M.A."/>
            <person name="Auch B."/>
            <person name="Kono T."/>
            <person name="Mallez S."/>
            <person name="Zhang Y."/>
            <person name="Obille A."/>
            <person name="Becker A."/>
            <person name="Abrahante J.E."/>
            <person name="Garbe J."/>
            <person name="Badalamenti J.P."/>
            <person name="Herman A."/>
            <person name="Mangelson H."/>
            <person name="Liachko I."/>
            <person name="Sullivan S."/>
            <person name="Sone E.D."/>
            <person name="Koren S."/>
            <person name="Silverstein K.A.T."/>
            <person name="Beckman K.B."/>
            <person name="Gohl D.M."/>
        </authorList>
    </citation>
    <scope>NUCLEOTIDE SEQUENCE</scope>
    <source>
        <strain evidence="1">Duluth1</strain>
        <tissue evidence="1">Whole animal</tissue>
    </source>
</reference>
<evidence type="ECO:0000313" key="2">
    <source>
        <dbReference type="Proteomes" id="UP000828390"/>
    </source>
</evidence>
<proteinExistence type="predicted"/>
<accession>A0A9D4D1S7</accession>
<name>A0A9D4D1S7_DREPO</name>
<sequence>MNLIRSEHCTQQSEFLAYRNQNDVIVVIPKFRKTNGFDCLNRCINKVECIDRIPFTQSFNEHIPQQFYNGCRVQTSFFYSKPLFDTGNPKTPDTEQIPDGDCGVLLIKHFPYQHECTYTTQFGIIRCLDACLKLIFTNIKVTPEMVEKVALSNPMVKDVVDRHSGMIIGDMRFEMEQFHVAVLSLANKGCHTPEIGDIVPELECIEERGGVNAYRSNLILIGGQ</sequence>
<dbReference type="Proteomes" id="UP000828390">
    <property type="component" value="Unassembled WGS sequence"/>
</dbReference>
<organism evidence="1 2">
    <name type="scientific">Dreissena polymorpha</name>
    <name type="common">Zebra mussel</name>
    <name type="synonym">Mytilus polymorpha</name>
    <dbReference type="NCBI Taxonomy" id="45954"/>
    <lineage>
        <taxon>Eukaryota</taxon>
        <taxon>Metazoa</taxon>
        <taxon>Spiralia</taxon>
        <taxon>Lophotrochozoa</taxon>
        <taxon>Mollusca</taxon>
        <taxon>Bivalvia</taxon>
        <taxon>Autobranchia</taxon>
        <taxon>Heteroconchia</taxon>
        <taxon>Euheterodonta</taxon>
        <taxon>Imparidentia</taxon>
        <taxon>Neoheterodontei</taxon>
        <taxon>Myida</taxon>
        <taxon>Dreissenoidea</taxon>
        <taxon>Dreissenidae</taxon>
        <taxon>Dreissena</taxon>
    </lineage>
</organism>
<dbReference type="AlphaFoldDB" id="A0A9D4D1S7"/>